<dbReference type="Proteomes" id="UP000285478">
    <property type="component" value="Chromosome"/>
</dbReference>
<reference evidence="2 3" key="1">
    <citation type="journal article" date="2018" name="Environ. Microbiol.">
        <title>Genomes of ubiquitous marine and hypersaline Hydrogenovibrio, Thiomicrorhabdus and Thiomicrospira spp. encode a diversity of mechanisms to sustain chemolithoautotrophy in heterogeneous environments.</title>
        <authorList>
            <person name="Scott K.M."/>
            <person name="Williams J."/>
            <person name="Porter C.M.B."/>
            <person name="Russel S."/>
            <person name="Harmer T.L."/>
            <person name="Paul J.H."/>
            <person name="Antonen K.M."/>
            <person name="Bridges M.K."/>
            <person name="Camper G.J."/>
            <person name="Campla C.K."/>
            <person name="Casella L.G."/>
            <person name="Chase E."/>
            <person name="Conrad J.W."/>
            <person name="Cruz M.C."/>
            <person name="Dunlap D.S."/>
            <person name="Duran L."/>
            <person name="Fahsbender E.M."/>
            <person name="Goldsmith D.B."/>
            <person name="Keeley R.F."/>
            <person name="Kondoff M.R."/>
            <person name="Kussy B.I."/>
            <person name="Lane M.K."/>
            <person name="Lawler S."/>
            <person name="Leigh B.A."/>
            <person name="Lewis C."/>
            <person name="Lostal L.M."/>
            <person name="Marking D."/>
            <person name="Mancera P.A."/>
            <person name="McClenthan E.C."/>
            <person name="McIntyre E.A."/>
            <person name="Mine J.A."/>
            <person name="Modi S."/>
            <person name="Moore B.D."/>
            <person name="Morgan W.A."/>
            <person name="Nelson K.M."/>
            <person name="Nguyen K.N."/>
            <person name="Ogburn N."/>
            <person name="Parrino D.G."/>
            <person name="Pedapudi A.D."/>
            <person name="Pelham R.P."/>
            <person name="Preece A.M."/>
            <person name="Rampersad E.A."/>
            <person name="Richardson J.C."/>
            <person name="Rodgers C.M."/>
            <person name="Schaffer B.L."/>
            <person name="Sheridan N.E."/>
            <person name="Solone M.R."/>
            <person name="Staley Z.R."/>
            <person name="Tabuchi M."/>
            <person name="Waide R.J."/>
            <person name="Wanjugi P.W."/>
            <person name="Young S."/>
            <person name="Clum A."/>
            <person name="Daum C."/>
            <person name="Huntemann M."/>
            <person name="Ivanova N."/>
            <person name="Kyrpides N."/>
            <person name="Mikhailova N."/>
            <person name="Palaniappan K."/>
            <person name="Pillay M."/>
            <person name="Reddy T.B.K."/>
            <person name="Shapiro N."/>
            <person name="Stamatis D."/>
            <person name="Varghese N."/>
            <person name="Woyke T."/>
            <person name="Boden R."/>
            <person name="Freyermuth S.K."/>
            <person name="Kerfeld C.A."/>
        </authorList>
    </citation>
    <scope>NUCLEOTIDE SEQUENCE [LARGE SCALE GENOMIC DNA]</scope>
    <source>
        <strain evidence="2 3">JR-2</strain>
    </source>
</reference>
<accession>A0A410H4I7</accession>
<evidence type="ECO:0000259" key="1">
    <source>
        <dbReference type="Pfam" id="PF22289"/>
    </source>
</evidence>
<dbReference type="KEGG" id="htr:EPV75_09260"/>
<dbReference type="Pfam" id="PF22289">
    <property type="entry name" value="DmmA-like_C"/>
    <property type="match status" value="1"/>
</dbReference>
<dbReference type="NCBIfam" id="NF041259">
    <property type="entry name" value="mono_DmmA_fam"/>
    <property type="match status" value="1"/>
</dbReference>
<feature type="domain" description="Dimethylamine monooxygenase subunit DmmA-like C-terminal" evidence="1">
    <location>
        <begin position="128"/>
        <end position="171"/>
    </location>
</feature>
<evidence type="ECO:0000313" key="2">
    <source>
        <dbReference type="EMBL" id="QAB15848.1"/>
    </source>
</evidence>
<dbReference type="EMBL" id="CP035033">
    <property type="protein sequence ID" value="QAB15848.1"/>
    <property type="molecule type" value="Genomic_DNA"/>
</dbReference>
<dbReference type="InterPro" id="IPR048037">
    <property type="entry name" value="DmmA-like_C"/>
</dbReference>
<gene>
    <name evidence="2" type="ORF">EPV75_09260</name>
</gene>
<proteinExistence type="predicted"/>
<dbReference type="RefSeq" id="WP_128385194.1">
    <property type="nucleotide sequence ID" value="NZ_CP035033.1"/>
</dbReference>
<evidence type="ECO:0000313" key="3">
    <source>
        <dbReference type="Proteomes" id="UP000285478"/>
    </source>
</evidence>
<sequence length="188" mass="21004">MQPVPSIKSRPVYEDIGIDPSVQKHLFIAQTGSFDKLAKIYQACPSDKSCWIVGDDTQESLPDNSRFVSQDGIDTVFGEQFADLPISSHIYVAGQNESFLWDIHNLATRAGLASEQVKMFEPVTNQRRLFCTHCYTLTEGVTHSPYECPGCGRLLLVRDHFSRIHAAYVGVIINAEDPNDIPETEELS</sequence>
<keyword evidence="3" id="KW-1185">Reference proteome</keyword>
<organism evidence="2 3">
    <name type="scientific">Hydrogenovibrio thermophilus</name>
    <dbReference type="NCBI Taxonomy" id="265883"/>
    <lineage>
        <taxon>Bacteria</taxon>
        <taxon>Pseudomonadati</taxon>
        <taxon>Pseudomonadota</taxon>
        <taxon>Gammaproteobacteria</taxon>
        <taxon>Thiotrichales</taxon>
        <taxon>Piscirickettsiaceae</taxon>
        <taxon>Hydrogenovibrio</taxon>
    </lineage>
</organism>
<name>A0A410H4I7_9GAMM</name>
<dbReference type="AlphaFoldDB" id="A0A410H4I7"/>
<protein>
    <recommendedName>
        <fullName evidence="1">Dimethylamine monooxygenase subunit DmmA-like C-terminal domain-containing protein</fullName>
    </recommendedName>
</protein>